<dbReference type="PANTHER" id="PTHR36151">
    <property type="entry name" value="BLR2777 PROTEIN"/>
    <property type="match status" value="1"/>
</dbReference>
<reference evidence="2 3" key="1">
    <citation type="submission" date="2019-02" db="EMBL/GenBank/DDBJ databases">
        <title>Sequencing the genomes of 1000 actinobacteria strains.</title>
        <authorList>
            <person name="Klenk H.-P."/>
        </authorList>
    </citation>
    <scope>NUCLEOTIDE SEQUENCE [LARGE SCALE GENOMIC DNA]</scope>
    <source>
        <strain evidence="2 3">DSM 44509</strain>
    </source>
</reference>
<protein>
    <submittedName>
        <fullName evidence="2">Uncharacterized protein (DUF2236 family)</fullName>
    </submittedName>
</protein>
<evidence type="ECO:0000313" key="2">
    <source>
        <dbReference type="EMBL" id="RZU30898.1"/>
    </source>
</evidence>
<dbReference type="Pfam" id="PF09995">
    <property type="entry name" value="MPAB_Lcp_cat"/>
    <property type="match status" value="1"/>
</dbReference>
<gene>
    <name evidence="2" type="ORF">BKA19_0533</name>
</gene>
<comment type="caution">
    <text evidence="2">The sequence shown here is derived from an EMBL/GenBank/DDBJ whole genome shotgun (WGS) entry which is preliminary data.</text>
</comment>
<dbReference type="InterPro" id="IPR018713">
    <property type="entry name" value="MPAB/Lcp_cat_dom"/>
</dbReference>
<proteinExistence type="predicted"/>
<evidence type="ECO:0000259" key="1">
    <source>
        <dbReference type="Pfam" id="PF09995"/>
    </source>
</evidence>
<feature type="domain" description="ER-bound oxygenase mpaB/mpaB'/Rubber oxygenase catalytic" evidence="1">
    <location>
        <begin position="60"/>
        <end position="285"/>
    </location>
</feature>
<evidence type="ECO:0000313" key="3">
    <source>
        <dbReference type="Proteomes" id="UP000292507"/>
    </source>
</evidence>
<sequence length="318" mass="33285">MSAARGTFGVVRALTSLPEQAREAFRARVSGDPTGAPDWVRDIALVGTGPGWFEPDGVVWRVHGDLSTLVGGVAALLGQGAHPLALAGVQRHSAYREDPWKRLAGTARWLVVSTFGSVELAEREAARVRGMHAPVRGRVGGTPYSASDPALLRWVHLAFTDAFLGAQQAVGRDLASRFGRGWPDAYVGEWARAATELGATDLPTTAAELAEALAAYGPELRPVPGHLREFLAAPPGLSAPERVVYRGLSGAAAYVVSPSIAGCAGVPGRGRGGRAQLAVTRAQLRALGLALGPYSPSEEAARWRLRMGPAPAWTVGAA</sequence>
<dbReference type="EMBL" id="SHKV01000001">
    <property type="protein sequence ID" value="RZU30898.1"/>
    <property type="molecule type" value="Genomic_DNA"/>
</dbReference>
<dbReference type="PANTHER" id="PTHR36151:SF3">
    <property type="entry name" value="ER-BOUND OXYGENASE MPAB_MPAB'_RUBBER OXYGENASE CATALYTIC DOMAIN-CONTAINING PROTEIN"/>
    <property type="match status" value="1"/>
</dbReference>
<dbReference type="GO" id="GO:0016491">
    <property type="term" value="F:oxidoreductase activity"/>
    <property type="evidence" value="ECO:0007669"/>
    <property type="project" value="InterPro"/>
</dbReference>
<dbReference type="AlphaFoldDB" id="A0A4Q7Y305"/>
<dbReference type="Proteomes" id="UP000292507">
    <property type="component" value="Unassembled WGS sequence"/>
</dbReference>
<organism evidence="2 3">
    <name type="scientific">Blastococcus saxobsidens</name>
    <dbReference type="NCBI Taxonomy" id="138336"/>
    <lineage>
        <taxon>Bacteria</taxon>
        <taxon>Bacillati</taxon>
        <taxon>Actinomycetota</taxon>
        <taxon>Actinomycetes</taxon>
        <taxon>Geodermatophilales</taxon>
        <taxon>Geodermatophilaceae</taxon>
        <taxon>Blastococcus</taxon>
    </lineage>
</organism>
<keyword evidence="3" id="KW-1185">Reference proteome</keyword>
<name>A0A4Q7Y305_9ACTN</name>
<accession>A0A4Q7Y305</accession>